<dbReference type="SUPFAM" id="SSF158837">
    <property type="entry name" value="AGR C 984p-like"/>
    <property type="match status" value="1"/>
</dbReference>
<evidence type="ECO:0000313" key="1">
    <source>
        <dbReference type="EMBL" id="RID90736.1"/>
    </source>
</evidence>
<dbReference type="EMBL" id="QXXQ01000010">
    <property type="protein sequence ID" value="RID90736.1"/>
    <property type="molecule type" value="Genomic_DNA"/>
</dbReference>
<dbReference type="AlphaFoldDB" id="A0A398BU53"/>
<dbReference type="Pfam" id="PF06748">
    <property type="entry name" value="DUF1217"/>
    <property type="match status" value="1"/>
</dbReference>
<sequence>MTFTPVIPFSGYAGWSFLQRTLDVQKAAFNADAGMQREEAYFRGHIGNIQSAEQLVADHRLLKVALGAFGLEADIGNKFFIQKVLSDGTLDAGALSNKLSNKQYKAMAKAFGFGDFNTPRTRLSDFPDEILASFRENRFEVAVGESDADMRVALYAQHALPDIAAGTISEDGKWFSIMGSAPLRSLFETAFGLSSSFGALDIDQQLETLKSKAKTAFGEDSVAQFFSITAQEKLTRLYLVRTQIRPGMNPGLLGLNTALQLMRS</sequence>
<evidence type="ECO:0000313" key="2">
    <source>
        <dbReference type="Proteomes" id="UP000266649"/>
    </source>
</evidence>
<dbReference type="Gene3D" id="1.10.3700.10">
    <property type="entry name" value="AGR C 984p-like"/>
    <property type="match status" value="1"/>
</dbReference>
<gene>
    <name evidence="1" type="ORF">D2N39_15675</name>
</gene>
<accession>A0A398BU53</accession>
<reference evidence="1 2" key="1">
    <citation type="submission" date="2018-09" db="EMBL/GenBank/DDBJ databases">
        <title>Gemmobacter lutimaris sp. nov., a marine bacterium isolated from tidal flat.</title>
        <authorList>
            <person name="Lee D.W."/>
            <person name="Yoo Y."/>
            <person name="Kim J.-J."/>
            <person name="Kim B.S."/>
        </authorList>
    </citation>
    <scope>NUCLEOTIDE SEQUENCE [LARGE SCALE GENOMIC DNA]</scope>
    <source>
        <strain evidence="1 2">YJ-T1-11</strain>
    </source>
</reference>
<comment type="caution">
    <text evidence="1">The sequence shown here is derived from an EMBL/GenBank/DDBJ whole genome shotgun (WGS) entry which is preliminary data.</text>
</comment>
<dbReference type="InterPro" id="IPR010626">
    <property type="entry name" value="DUF1217"/>
</dbReference>
<dbReference type="InterPro" id="IPR023157">
    <property type="entry name" value="AGR-C-984p-like_sf"/>
</dbReference>
<proteinExistence type="predicted"/>
<organism evidence="1 2">
    <name type="scientific">Gemmobacter lutimaris</name>
    <dbReference type="NCBI Taxonomy" id="2306023"/>
    <lineage>
        <taxon>Bacteria</taxon>
        <taxon>Pseudomonadati</taxon>
        <taxon>Pseudomonadota</taxon>
        <taxon>Alphaproteobacteria</taxon>
        <taxon>Rhodobacterales</taxon>
        <taxon>Paracoccaceae</taxon>
        <taxon>Gemmobacter</taxon>
    </lineage>
</organism>
<dbReference type="RefSeq" id="WP_119135728.1">
    <property type="nucleotide sequence ID" value="NZ_QXXQ01000010.1"/>
</dbReference>
<dbReference type="Proteomes" id="UP000266649">
    <property type="component" value="Unassembled WGS sequence"/>
</dbReference>
<keyword evidence="2" id="KW-1185">Reference proteome</keyword>
<name>A0A398BU53_9RHOB</name>
<protein>
    <submittedName>
        <fullName evidence="1">DUF1217 domain-containing protein</fullName>
    </submittedName>
</protein>
<dbReference type="OrthoDB" id="7824597at2"/>